<reference evidence="2" key="1">
    <citation type="submission" date="2022-11" db="UniProtKB">
        <authorList>
            <consortium name="WormBaseParasite"/>
        </authorList>
    </citation>
    <scope>IDENTIFICATION</scope>
</reference>
<keyword evidence="1" id="KW-1185">Reference proteome</keyword>
<dbReference type="WBParaSite" id="sdigi.contig64.g3386.t1">
    <property type="protein sequence ID" value="sdigi.contig64.g3386.t1"/>
    <property type="gene ID" value="sdigi.contig64.g3386"/>
</dbReference>
<name>A0A915Q5R6_9BILA</name>
<dbReference type="AlphaFoldDB" id="A0A915Q5R6"/>
<organism evidence="1 2">
    <name type="scientific">Setaria digitata</name>
    <dbReference type="NCBI Taxonomy" id="48799"/>
    <lineage>
        <taxon>Eukaryota</taxon>
        <taxon>Metazoa</taxon>
        <taxon>Ecdysozoa</taxon>
        <taxon>Nematoda</taxon>
        <taxon>Chromadorea</taxon>
        <taxon>Rhabditida</taxon>
        <taxon>Spirurina</taxon>
        <taxon>Spiruromorpha</taxon>
        <taxon>Filarioidea</taxon>
        <taxon>Setariidae</taxon>
        <taxon>Setaria</taxon>
    </lineage>
</organism>
<dbReference type="Proteomes" id="UP000887581">
    <property type="component" value="Unplaced"/>
</dbReference>
<protein>
    <submittedName>
        <fullName evidence="2">Uncharacterized protein</fullName>
    </submittedName>
</protein>
<evidence type="ECO:0000313" key="1">
    <source>
        <dbReference type="Proteomes" id="UP000887581"/>
    </source>
</evidence>
<accession>A0A915Q5R6</accession>
<proteinExistence type="predicted"/>
<sequence>MAGCVEDGSRSGSQGCCNTSATHIWYVREVSRARIWRIIETGCPALMNSPSDGCILLDETNCDV</sequence>
<evidence type="ECO:0000313" key="2">
    <source>
        <dbReference type="WBParaSite" id="sdigi.contig64.g3386.t1"/>
    </source>
</evidence>